<dbReference type="VEuPathDB" id="FungiDB:jhhlp_005392"/>
<proteinExistence type="predicted"/>
<protein>
    <submittedName>
        <fullName evidence="1">Uncharacterized protein</fullName>
    </submittedName>
</protein>
<dbReference type="AlphaFoldDB" id="A0A2N3N6S7"/>
<gene>
    <name evidence="1" type="ORF">jhhlp_005392</name>
</gene>
<evidence type="ECO:0000313" key="2">
    <source>
        <dbReference type="Proteomes" id="UP000233524"/>
    </source>
</evidence>
<dbReference type="InParanoid" id="A0A2N3N6S7"/>
<sequence length="71" mass="7339">MIAEPRTSTGASWEYVGLGGTPGLGLHTSLGHSWGGAAIYALSEYGAGLRAAVGTKGFRYRSWIVAPETGL</sequence>
<reference evidence="1 2" key="1">
    <citation type="journal article" date="2017" name="G3 (Bethesda)">
        <title>First Draft Genome Sequence of the Pathogenic Fungus Lomentospora prolificans (Formerly Scedosporium prolificans).</title>
        <authorList>
            <person name="Luo R."/>
            <person name="Zimin A."/>
            <person name="Workman R."/>
            <person name="Fan Y."/>
            <person name="Pertea G."/>
            <person name="Grossman N."/>
            <person name="Wear M.P."/>
            <person name="Jia B."/>
            <person name="Miller H."/>
            <person name="Casadevall A."/>
            <person name="Timp W."/>
            <person name="Zhang S.X."/>
            <person name="Salzberg S.L."/>
        </authorList>
    </citation>
    <scope>NUCLEOTIDE SEQUENCE [LARGE SCALE GENOMIC DNA]</scope>
    <source>
        <strain evidence="1 2">JHH-5317</strain>
    </source>
</reference>
<comment type="caution">
    <text evidence="1">The sequence shown here is derived from an EMBL/GenBank/DDBJ whole genome shotgun (WGS) entry which is preliminary data.</text>
</comment>
<name>A0A2N3N6S7_9PEZI</name>
<dbReference type="EMBL" id="NLAX01000700">
    <property type="protein sequence ID" value="PKS08117.1"/>
    <property type="molecule type" value="Genomic_DNA"/>
</dbReference>
<organism evidence="1 2">
    <name type="scientific">Lomentospora prolificans</name>
    <dbReference type="NCBI Taxonomy" id="41688"/>
    <lineage>
        <taxon>Eukaryota</taxon>
        <taxon>Fungi</taxon>
        <taxon>Dikarya</taxon>
        <taxon>Ascomycota</taxon>
        <taxon>Pezizomycotina</taxon>
        <taxon>Sordariomycetes</taxon>
        <taxon>Hypocreomycetidae</taxon>
        <taxon>Microascales</taxon>
        <taxon>Microascaceae</taxon>
        <taxon>Lomentospora</taxon>
    </lineage>
</organism>
<evidence type="ECO:0000313" key="1">
    <source>
        <dbReference type="EMBL" id="PKS08117.1"/>
    </source>
</evidence>
<keyword evidence="2" id="KW-1185">Reference proteome</keyword>
<accession>A0A2N3N6S7</accession>
<dbReference type="Proteomes" id="UP000233524">
    <property type="component" value="Unassembled WGS sequence"/>
</dbReference>
<dbReference type="STRING" id="41688.A0A2N3N6S7"/>
<dbReference type="OrthoDB" id="10036721at2759"/>